<feature type="binding site" evidence="7">
    <location>
        <position position="551"/>
    </location>
    <ligand>
        <name>substrate</name>
    </ligand>
</feature>
<evidence type="ECO:0000256" key="2">
    <source>
        <dbReference type="ARBA" id="ARBA00012755"/>
    </source>
</evidence>
<evidence type="ECO:0000313" key="10">
    <source>
        <dbReference type="EMBL" id="GAQ19360.1"/>
    </source>
</evidence>
<dbReference type="PANTHER" id="PTHR43053:SF3">
    <property type="entry name" value="ALPHA-GALACTOSIDASE C-RELATED"/>
    <property type="match status" value="1"/>
</dbReference>
<dbReference type="SUPFAM" id="SSF51445">
    <property type="entry name" value="(Trans)glycosidases"/>
    <property type="match status" value="1"/>
</dbReference>
<dbReference type="Gene3D" id="3.20.20.70">
    <property type="entry name" value="Aldolase class I"/>
    <property type="match status" value="1"/>
</dbReference>
<feature type="domain" description="Glycosyl hydrolase family 36 N-terminal" evidence="9">
    <location>
        <begin position="30"/>
        <end position="288"/>
    </location>
</feature>
<dbReference type="InterPro" id="IPR050985">
    <property type="entry name" value="Alpha-glycosidase_related"/>
</dbReference>
<feature type="binding site" evidence="7">
    <location>
        <position position="202"/>
    </location>
    <ligand>
        <name>substrate</name>
    </ligand>
</feature>
<feature type="active site" description="Nucleophile" evidence="6">
    <location>
        <position position="481"/>
    </location>
</feature>
<evidence type="ECO:0000256" key="1">
    <source>
        <dbReference type="ARBA" id="ARBA00001255"/>
    </source>
</evidence>
<keyword evidence="4 5" id="KW-0326">Glycosidase</keyword>
<feature type="binding site" evidence="7">
    <location>
        <position position="446"/>
    </location>
    <ligand>
        <name>substrate</name>
    </ligand>
</feature>
<dbReference type="AlphaFoldDB" id="A0A0U9HBB9"/>
<reference evidence="11" key="1">
    <citation type="submission" date="2015-07" db="EMBL/GenBank/DDBJ databases">
        <title>Draft Genome Sequence of Oceanobacillus picturae Heshi-B3 that Was Isolated from Fermented Rice Bran with Aging Salted Mackerel, Which Was Named Heshiko as Traditional Fermented Seafood in Japan.</title>
        <authorList>
            <person name="Akuzawa S."/>
            <person name="Nakagawa J."/>
            <person name="Kanekatsu T."/>
            <person name="Kanesaki Y."/>
            <person name="Suzuki T."/>
        </authorList>
    </citation>
    <scope>NUCLEOTIDE SEQUENCE [LARGE SCALE GENOMIC DNA]</scope>
    <source>
        <strain evidence="11">Heshi-B3</strain>
    </source>
</reference>
<dbReference type="InterPro" id="IPR013785">
    <property type="entry name" value="Aldolase_TIM"/>
</dbReference>
<gene>
    <name evidence="10" type="ORF">OPHB3_3327</name>
</gene>
<proteinExistence type="inferred from homology"/>
<dbReference type="InterPro" id="IPR017853">
    <property type="entry name" value="GH"/>
</dbReference>
<evidence type="ECO:0000259" key="8">
    <source>
        <dbReference type="Pfam" id="PF16874"/>
    </source>
</evidence>
<comment type="catalytic activity">
    <reaction evidence="1 5">
        <text>Hydrolysis of terminal, non-reducing alpha-D-galactose residues in alpha-D-galactosides, including galactose oligosaccharides, galactomannans and galactolipids.</text>
        <dbReference type="EC" id="3.2.1.22"/>
    </reaction>
</comment>
<feature type="binding site" evidence="7">
    <location>
        <begin position="479"/>
        <end position="483"/>
    </location>
    <ligand>
        <name>substrate</name>
    </ligand>
</feature>
<feature type="binding site" evidence="7">
    <location>
        <begin position="369"/>
        <end position="370"/>
    </location>
    <ligand>
        <name>substrate</name>
    </ligand>
</feature>
<evidence type="ECO:0000313" key="11">
    <source>
        <dbReference type="Proteomes" id="UP000052946"/>
    </source>
</evidence>
<dbReference type="Gene3D" id="2.60.40.1180">
    <property type="entry name" value="Golgi alpha-mannosidase II"/>
    <property type="match status" value="1"/>
</dbReference>
<protein>
    <recommendedName>
        <fullName evidence="2 5">Alpha-galactosidase</fullName>
        <ecNumber evidence="2 5">3.2.1.22</ecNumber>
    </recommendedName>
</protein>
<dbReference type="InterPro" id="IPR002252">
    <property type="entry name" value="Glyco_hydro_36"/>
</dbReference>
<name>A0A0U9HBB9_9BACI</name>
<dbReference type="PIRSF" id="PIRSF005536">
    <property type="entry name" value="Agal"/>
    <property type="match status" value="1"/>
</dbReference>
<dbReference type="FunFam" id="3.20.20.70:FF:000118">
    <property type="entry name" value="Alpha-galactosidase"/>
    <property type="match status" value="1"/>
</dbReference>
<dbReference type="CDD" id="cd14791">
    <property type="entry name" value="GH36"/>
    <property type="match status" value="1"/>
</dbReference>
<dbReference type="GO" id="GO:0016052">
    <property type="term" value="P:carbohydrate catabolic process"/>
    <property type="evidence" value="ECO:0007669"/>
    <property type="project" value="InterPro"/>
</dbReference>
<sequence>MMMITIDDNSKQFHLTNGKISYLFHVMKNGQLGHLYYGKAIKTPGHIADFQRYNIPTPNTTHLEANDPAFTMETTRQEFPVFGATDFREPALSILQDNGSHISNFVFDSYRVVKGKPMLEGLPATYVTSEEEAETIEITLYDAVTDMELLLSYTIFKNVAVITRHARVTNRGEATLTLDRLLSGSIDFPHADFAMLHLSGAWSRERHLKERKLESGIQSISSLRGSSSHSQNPFLALKETDATEFTGDVYGFNLVYSSNFLAQVEVDHYEQTRVSMGIHPFGFQWKLEPGESFQAPEVVMAFSSNGLNGLSKQFHNVYRNHLINQKWLDAPRPVMLNNWEATYHDFNEEIILAIAKEAVDLDLDLFVLDDGWFGKRNSDTTSLGDWFVNKEKLPNGLGKLAQDIRELGLDFGLWFEPEMVSPDSDLYREHPDWVVKTPGRSASYGRNQWVLDFSNKEVVAYLYERMRALIEETQLSYIKWDMNRNITEAYSSTLPAAQQGEFYHRYILGVYQLYENLTSKFPDVLFESCAGGGGRFDPGMLYYAPQGWISDNTDPVERLHIQYGTSIAYPISSFGTHVSATPNHQTGRTTSLSFRAHVALFGTFGYELNPLGFSAEEKVEIRKQVALYKQHQHLMLTGDFIRLKNPADGNEAAWMMVNETGEEALVSHYRILAESNPGKMKFLRLKGLESDAYYRCQDTEGVVRHYYGSELMYRGIPLKGEFNGANGELSIPMQIGDFQSEIFYISKEEGEV</sequence>
<evidence type="ECO:0000256" key="4">
    <source>
        <dbReference type="ARBA" id="ARBA00023295"/>
    </source>
</evidence>
<dbReference type="Proteomes" id="UP000052946">
    <property type="component" value="Unassembled WGS sequence"/>
</dbReference>
<dbReference type="Pfam" id="PF02065">
    <property type="entry name" value="Melibiase"/>
    <property type="match status" value="1"/>
</dbReference>
<feature type="binding site" evidence="7">
    <location>
        <position position="529"/>
    </location>
    <ligand>
        <name>substrate</name>
    </ligand>
</feature>
<dbReference type="PANTHER" id="PTHR43053">
    <property type="entry name" value="GLYCOSIDASE FAMILY 31"/>
    <property type="match status" value="1"/>
</dbReference>
<comment type="caution">
    <text evidence="10">The sequence shown here is derived from an EMBL/GenBank/DDBJ whole genome shotgun (WGS) entry which is preliminary data.</text>
</comment>
<dbReference type="InterPro" id="IPR038417">
    <property type="entry name" value="Alpga-gal_N_sf"/>
</dbReference>
<dbReference type="Pfam" id="PF16875">
    <property type="entry name" value="Glyco_hydro_36N"/>
    <property type="match status" value="1"/>
</dbReference>
<dbReference type="GO" id="GO:0004557">
    <property type="term" value="F:alpha-galactosidase activity"/>
    <property type="evidence" value="ECO:0007669"/>
    <property type="project" value="UniProtKB-UniRule"/>
</dbReference>
<keyword evidence="3 5" id="KW-0378">Hydrolase</keyword>
<accession>A0A0U9HBB9</accession>
<evidence type="ECO:0000256" key="6">
    <source>
        <dbReference type="PIRSR" id="PIRSR005536-1"/>
    </source>
</evidence>
<feature type="domain" description="Glycosyl hydrolase family 36 C-terminal" evidence="8">
    <location>
        <begin position="651"/>
        <end position="745"/>
    </location>
</feature>
<organism evidence="10 11">
    <name type="scientific">Oceanobacillus picturae</name>
    <dbReference type="NCBI Taxonomy" id="171693"/>
    <lineage>
        <taxon>Bacteria</taxon>
        <taxon>Bacillati</taxon>
        <taxon>Bacillota</taxon>
        <taxon>Bacilli</taxon>
        <taxon>Bacillales</taxon>
        <taxon>Bacillaceae</taxon>
        <taxon>Oceanobacillus</taxon>
    </lineage>
</organism>
<dbReference type="EMBL" id="BBXV01000044">
    <property type="protein sequence ID" value="GAQ19360.1"/>
    <property type="molecule type" value="Genomic_DNA"/>
</dbReference>
<evidence type="ECO:0000259" key="9">
    <source>
        <dbReference type="Pfam" id="PF16875"/>
    </source>
</evidence>
<dbReference type="InterPro" id="IPR031704">
    <property type="entry name" value="Glyco_hydro_36_N"/>
</dbReference>
<comment type="similarity">
    <text evidence="5">Belongs to the glycosyl hydrolase.</text>
</comment>
<dbReference type="Pfam" id="PF16874">
    <property type="entry name" value="Glyco_hydro_36C"/>
    <property type="match status" value="1"/>
</dbReference>
<dbReference type="InterPro" id="IPR013780">
    <property type="entry name" value="Glyco_hydro_b"/>
</dbReference>
<evidence type="ECO:0000256" key="5">
    <source>
        <dbReference type="PIRNR" id="PIRNR005536"/>
    </source>
</evidence>
<feature type="active site" description="Proton donor" evidence="6">
    <location>
        <position position="551"/>
    </location>
</feature>
<dbReference type="InterPro" id="IPR031705">
    <property type="entry name" value="Glyco_hydro_36_C"/>
</dbReference>
<dbReference type="Gene3D" id="2.70.98.60">
    <property type="entry name" value="alpha-galactosidase from lactobacil brevis"/>
    <property type="match status" value="1"/>
</dbReference>
<dbReference type="EC" id="3.2.1.22" evidence="2 5"/>
<evidence type="ECO:0000256" key="3">
    <source>
        <dbReference type="ARBA" id="ARBA00022801"/>
    </source>
</evidence>
<dbReference type="PRINTS" id="PR00743">
    <property type="entry name" value="GLHYDRLASE36"/>
</dbReference>
<evidence type="ECO:0000256" key="7">
    <source>
        <dbReference type="PIRSR" id="PIRSR005536-2"/>
    </source>
</evidence>
<reference evidence="10 11" key="2">
    <citation type="journal article" date="2016" name="Genome Announc.">
        <title>Draft Genome Sequence of Oceanobacillus picturae Heshi-B3, Isolated from Fermented Rice Bran in a Traditional Japanese Seafood Dish.</title>
        <authorList>
            <person name="Akuzawa S."/>
            <person name="Nagaoka J."/>
            <person name="Kanekatsu M."/>
            <person name="Kanesaki Y."/>
            <person name="Suzuki T."/>
        </authorList>
    </citation>
    <scope>NUCLEOTIDE SEQUENCE [LARGE SCALE GENOMIC DNA]</scope>
    <source>
        <strain evidence="10 11">Heshi-B3</strain>
    </source>
</reference>